<gene>
    <name evidence="1" type="ORF">SFSGTM_28220</name>
</gene>
<dbReference type="KEGG" id="sniv:SFSGTM_28220"/>
<reference evidence="2" key="1">
    <citation type="submission" date="2019-11" db="EMBL/GenBank/DDBJ databases">
        <title>Isolation and characterization of a novel species in the genus Sulfuriferula.</title>
        <authorList>
            <person name="Mochizuki J."/>
            <person name="Kojima H."/>
            <person name="Fukui M."/>
        </authorList>
    </citation>
    <scope>NUCLEOTIDE SEQUENCE [LARGE SCALE GENOMIC DNA]</scope>
    <source>
        <strain evidence="2">SGTM</strain>
    </source>
</reference>
<protein>
    <submittedName>
        <fullName evidence="1">Uncharacterized protein</fullName>
    </submittedName>
</protein>
<dbReference type="Proteomes" id="UP000463939">
    <property type="component" value="Chromosome"/>
</dbReference>
<sequence length="50" mass="5068">MVALVGAVIVLEILVVVLGVAEDVVEVVAAIQVAEVAVVVGIEIRPFSGI</sequence>
<evidence type="ECO:0000313" key="2">
    <source>
        <dbReference type="Proteomes" id="UP000463939"/>
    </source>
</evidence>
<keyword evidence="2" id="KW-1185">Reference proteome</keyword>
<proteinExistence type="predicted"/>
<organism evidence="1 2">
    <name type="scientific">Sulfuriferula nivalis</name>
    <dbReference type="NCBI Taxonomy" id="2675298"/>
    <lineage>
        <taxon>Bacteria</taxon>
        <taxon>Pseudomonadati</taxon>
        <taxon>Pseudomonadota</taxon>
        <taxon>Betaproteobacteria</taxon>
        <taxon>Nitrosomonadales</taxon>
        <taxon>Sulfuricellaceae</taxon>
        <taxon>Sulfuriferula</taxon>
    </lineage>
</organism>
<accession>A0A809RMV3</accession>
<name>A0A809RMV3_9PROT</name>
<dbReference type="EMBL" id="AP021881">
    <property type="protein sequence ID" value="BBP02114.1"/>
    <property type="molecule type" value="Genomic_DNA"/>
</dbReference>
<dbReference type="AlphaFoldDB" id="A0A809RMV3"/>
<evidence type="ECO:0000313" key="1">
    <source>
        <dbReference type="EMBL" id="BBP02114.1"/>
    </source>
</evidence>